<dbReference type="PANTHER" id="PTHR34220">
    <property type="entry name" value="SENSOR HISTIDINE KINASE YPDA"/>
    <property type="match status" value="1"/>
</dbReference>
<evidence type="ECO:0000256" key="1">
    <source>
        <dbReference type="SAM" id="Phobius"/>
    </source>
</evidence>
<keyword evidence="1" id="KW-0812">Transmembrane</keyword>
<comment type="caution">
    <text evidence="3">The sequence shown here is derived from an EMBL/GenBank/DDBJ whole genome shotgun (WGS) entry which is preliminary data.</text>
</comment>
<dbReference type="Gene3D" id="1.25.40.10">
    <property type="entry name" value="Tetratricopeptide repeat domain"/>
    <property type="match status" value="2"/>
</dbReference>
<dbReference type="PANTHER" id="PTHR34220:SF7">
    <property type="entry name" value="SENSOR HISTIDINE KINASE YPDA"/>
    <property type="match status" value="1"/>
</dbReference>
<dbReference type="InterPro" id="IPR011990">
    <property type="entry name" value="TPR-like_helical_dom_sf"/>
</dbReference>
<proteinExistence type="predicted"/>
<dbReference type="InterPro" id="IPR036890">
    <property type="entry name" value="HATPase_C_sf"/>
</dbReference>
<dbReference type="Gene3D" id="3.30.565.10">
    <property type="entry name" value="Histidine kinase-like ATPase, C-terminal domain"/>
    <property type="match status" value="1"/>
</dbReference>
<evidence type="ECO:0000313" key="3">
    <source>
        <dbReference type="EMBL" id="CAL2089246.1"/>
    </source>
</evidence>
<keyword evidence="1" id="KW-1133">Transmembrane helix</keyword>
<keyword evidence="4" id="KW-1185">Reference proteome</keyword>
<protein>
    <submittedName>
        <fullName evidence="3">His_kinase domain-containing protein</fullName>
    </submittedName>
</protein>
<dbReference type="EMBL" id="CAXIXY010000005">
    <property type="protein sequence ID" value="CAL2089246.1"/>
    <property type="molecule type" value="Genomic_DNA"/>
</dbReference>
<organism evidence="3 4">
    <name type="scientific">Tenacibaculum platacis</name>
    <dbReference type="NCBI Taxonomy" id="3137852"/>
    <lineage>
        <taxon>Bacteria</taxon>
        <taxon>Pseudomonadati</taxon>
        <taxon>Bacteroidota</taxon>
        <taxon>Flavobacteriia</taxon>
        <taxon>Flavobacteriales</taxon>
        <taxon>Flavobacteriaceae</taxon>
        <taxon>Tenacibaculum</taxon>
    </lineage>
</organism>
<name>A0ABM9P2Z7_9FLAO</name>
<gene>
    <name evidence="3" type="ORF">T190607A01A_30282</name>
</gene>
<feature type="domain" description="Signal transduction histidine kinase internal region" evidence="2">
    <location>
        <begin position="401"/>
        <end position="481"/>
    </location>
</feature>
<reference evidence="3 4" key="1">
    <citation type="submission" date="2024-05" db="EMBL/GenBank/DDBJ databases">
        <authorList>
            <person name="Duchaud E."/>
        </authorList>
    </citation>
    <scope>NUCLEOTIDE SEQUENCE [LARGE SCALE GENOMIC DNA]</scope>
    <source>
        <strain evidence="3">Ena-SAMPLE-TAB-13-05-2024-13:56:06:370-140302</strain>
    </source>
</reference>
<dbReference type="InterPro" id="IPR010559">
    <property type="entry name" value="Sig_transdc_His_kin_internal"/>
</dbReference>
<sequence>MRKLLLLFTFICFNFSFSQNKLIDSLRTEIANYKTEDTLKVQKLLSFAKRIQRVNYKEAEEKLQEALLLSKQLKSKKLESSSLTGLARLYLQRGKLTEAMEFGINSKKTADSLQNSTLIQEANVQLLTAYSNNKNYEQAKALAEENYNLSKSKPSTRSHFRNLYYYAEAERMSKNFVGAEKRFKEGIEITQKVKNKGGEYAFKSSLASLYKDHRKFDKAKLVIDDIINYYESNNKARLAGPYFSKATMYSMQFKHQEAEPWYLKSLKIYEDQGNLFWKKRIAQILYVNYSIQQKNKLADSINKIYIAARDSIDSKEKKQIIEDVRIKYETDKIEQEKNYAELESSKNRNLFIGSVVIGVLILIASLFYLSRMKAKKKAEVIALELKETQKRLAVEKQYRDSELKALKAQMNPHFIFNALNSIQEYIVLNQKSLASDYLGKFADLIRNYLNYSDTGLISIPEEVHNLNLYLELEKLRFEDELDYYFHVDGKVNSELIKIPTMLIQPYIENALKHGLLHKKNNRKLNISISHVSDAVVQCIVEDNGVGRKKSEEIKSRLKPNHKSFALNANTQRLDLLNYGKERKIGVEIIDLIASEEPKGTRVILTIPIIKS</sequence>
<evidence type="ECO:0000313" key="4">
    <source>
        <dbReference type="Proteomes" id="UP001497416"/>
    </source>
</evidence>
<feature type="transmembrane region" description="Helical" evidence="1">
    <location>
        <begin position="350"/>
        <end position="369"/>
    </location>
</feature>
<dbReference type="Pfam" id="PF06580">
    <property type="entry name" value="His_kinase"/>
    <property type="match status" value="1"/>
</dbReference>
<dbReference type="Proteomes" id="UP001497416">
    <property type="component" value="Unassembled WGS sequence"/>
</dbReference>
<dbReference type="RefSeq" id="WP_348712666.1">
    <property type="nucleotide sequence ID" value="NZ_CAXIXY010000005.1"/>
</dbReference>
<dbReference type="InterPro" id="IPR050640">
    <property type="entry name" value="Bact_2-comp_sensor_kinase"/>
</dbReference>
<dbReference type="SUPFAM" id="SSF48452">
    <property type="entry name" value="TPR-like"/>
    <property type="match status" value="2"/>
</dbReference>
<accession>A0ABM9P2Z7</accession>
<dbReference type="SUPFAM" id="SSF55874">
    <property type="entry name" value="ATPase domain of HSP90 chaperone/DNA topoisomerase II/histidine kinase"/>
    <property type="match status" value="1"/>
</dbReference>
<keyword evidence="1" id="KW-0472">Membrane</keyword>
<evidence type="ECO:0000259" key="2">
    <source>
        <dbReference type="Pfam" id="PF06580"/>
    </source>
</evidence>